<dbReference type="Proteomes" id="UP000331127">
    <property type="component" value="Unassembled WGS sequence"/>
</dbReference>
<gene>
    <name evidence="4" type="ORF">Amac_014730</name>
</gene>
<evidence type="ECO:0000259" key="3">
    <source>
        <dbReference type="PROSITE" id="PS50011"/>
    </source>
</evidence>
<dbReference type="SUPFAM" id="SSF56112">
    <property type="entry name" value="Protein kinase-like (PK-like)"/>
    <property type="match status" value="1"/>
</dbReference>
<organism evidence="4 5">
    <name type="scientific">Acrocarpospora macrocephala</name>
    <dbReference type="NCBI Taxonomy" id="150177"/>
    <lineage>
        <taxon>Bacteria</taxon>
        <taxon>Bacillati</taxon>
        <taxon>Actinomycetota</taxon>
        <taxon>Actinomycetes</taxon>
        <taxon>Streptosporangiales</taxon>
        <taxon>Streptosporangiaceae</taxon>
        <taxon>Acrocarpospora</taxon>
    </lineage>
</organism>
<accession>A0A5M3WNI2</accession>
<name>A0A5M3WNI2_9ACTN</name>
<dbReference type="Gene3D" id="3.30.200.20">
    <property type="entry name" value="Phosphorylase Kinase, domain 1"/>
    <property type="match status" value="1"/>
</dbReference>
<sequence length="505" mass="52921">MHVASLAWCGGGPVSMSAVEPGTRLADRFRLEDRVSESGGATLWKAIDEILARPVAVHTFSPEFPRESEVVLAARAASRLTDPRLTQVFDAADEDGTAYVVSEWVHGESLLDLLAAGPMEPERGAVLVAEAAEALAHAHEAGMCHLNLTPGRLMWTEGGTVKLLGVGVDAAILGREADSPEEAEHADAEGLGRLLYAALTGHWPGEDDCGLPPAPLDDGKICTPRQVTAGVPGYLDTIAARILGVKRGPTPLAPPAEVAEALSQVPRPVPAPASTVPPSVELRAEAVDTLHARPVPPPPAPPRRPPGMFSRFLVTLVALLVMAVVGVGAWSLGKSLGTESETPASDAPTTPGAEPAKTVALTPAGAIGFDPLGDGEERNELAPRAIDGSYGTDWHTESYNDAKFGGLKKGVGLLIDLGRDAKLTKVMVDFGDVPGGSAELKLGGEPTPEALTVAASTKEAMGKVTFDLAGSEPSRYLMVWFTELPPYQNRFRGMILDLEITATED</sequence>
<keyword evidence="2" id="KW-0812">Transmembrane</keyword>
<dbReference type="SMART" id="SM00220">
    <property type="entry name" value="S_TKc"/>
    <property type="match status" value="1"/>
</dbReference>
<keyword evidence="5" id="KW-1185">Reference proteome</keyword>
<dbReference type="Gene3D" id="1.10.510.10">
    <property type="entry name" value="Transferase(Phosphotransferase) domain 1"/>
    <property type="match status" value="1"/>
</dbReference>
<dbReference type="InterPro" id="IPR000719">
    <property type="entry name" value="Prot_kinase_dom"/>
</dbReference>
<keyword evidence="4" id="KW-0418">Kinase</keyword>
<dbReference type="PROSITE" id="PS50011">
    <property type="entry name" value="PROTEIN_KINASE_DOM"/>
    <property type="match status" value="1"/>
</dbReference>
<evidence type="ECO:0000313" key="5">
    <source>
        <dbReference type="Proteomes" id="UP000331127"/>
    </source>
</evidence>
<reference evidence="4 5" key="1">
    <citation type="submission" date="2019-10" db="EMBL/GenBank/DDBJ databases">
        <title>Whole genome shotgun sequence of Acrocarpospora macrocephala NBRC 16266.</title>
        <authorList>
            <person name="Ichikawa N."/>
            <person name="Kimura A."/>
            <person name="Kitahashi Y."/>
            <person name="Komaki H."/>
            <person name="Oguchi A."/>
        </authorList>
    </citation>
    <scope>NUCLEOTIDE SEQUENCE [LARGE SCALE GENOMIC DNA]</scope>
    <source>
        <strain evidence="4 5">NBRC 16266</strain>
    </source>
</reference>
<protein>
    <submittedName>
        <fullName evidence="4">Serine/threonine protein kinase</fullName>
    </submittedName>
</protein>
<feature type="region of interest" description="Disordered" evidence="1">
    <location>
        <begin position="337"/>
        <end position="356"/>
    </location>
</feature>
<dbReference type="GO" id="GO:0005524">
    <property type="term" value="F:ATP binding"/>
    <property type="evidence" value="ECO:0007669"/>
    <property type="project" value="InterPro"/>
</dbReference>
<keyword evidence="2" id="KW-0472">Membrane</keyword>
<feature type="transmembrane region" description="Helical" evidence="2">
    <location>
        <begin position="312"/>
        <end position="333"/>
    </location>
</feature>
<dbReference type="GO" id="GO:0004674">
    <property type="term" value="F:protein serine/threonine kinase activity"/>
    <property type="evidence" value="ECO:0007669"/>
    <property type="project" value="UniProtKB-KW"/>
</dbReference>
<dbReference type="CDD" id="cd13973">
    <property type="entry name" value="PK_MviN-like"/>
    <property type="match status" value="1"/>
</dbReference>
<comment type="caution">
    <text evidence="4">The sequence shown here is derived from an EMBL/GenBank/DDBJ whole genome shotgun (WGS) entry which is preliminary data.</text>
</comment>
<dbReference type="EMBL" id="BLAE01000008">
    <property type="protein sequence ID" value="GES07878.1"/>
    <property type="molecule type" value="Genomic_DNA"/>
</dbReference>
<evidence type="ECO:0000313" key="4">
    <source>
        <dbReference type="EMBL" id="GES07878.1"/>
    </source>
</evidence>
<dbReference type="InterPro" id="IPR011009">
    <property type="entry name" value="Kinase-like_dom_sf"/>
</dbReference>
<keyword evidence="2" id="KW-1133">Transmembrane helix</keyword>
<evidence type="ECO:0000256" key="2">
    <source>
        <dbReference type="SAM" id="Phobius"/>
    </source>
</evidence>
<proteinExistence type="predicted"/>
<evidence type="ECO:0000256" key="1">
    <source>
        <dbReference type="SAM" id="MobiDB-lite"/>
    </source>
</evidence>
<dbReference type="RefSeq" id="WP_246268132.1">
    <property type="nucleotide sequence ID" value="NZ_BLAE01000008.1"/>
</dbReference>
<feature type="domain" description="Protein kinase" evidence="3">
    <location>
        <begin position="29"/>
        <end position="313"/>
    </location>
</feature>
<keyword evidence="4" id="KW-0723">Serine/threonine-protein kinase</keyword>
<keyword evidence="4" id="KW-0808">Transferase</keyword>
<dbReference type="AlphaFoldDB" id="A0A5M3WNI2"/>